<keyword evidence="2" id="KW-1185">Reference proteome</keyword>
<dbReference type="AlphaFoldDB" id="A0ABD0JZW9"/>
<name>A0ABD0JZW9_9CAEN</name>
<protein>
    <submittedName>
        <fullName evidence="1">Uncharacterized protein</fullName>
    </submittedName>
</protein>
<accession>A0ABD0JZW9</accession>
<organism evidence="1 2">
    <name type="scientific">Batillaria attramentaria</name>
    <dbReference type="NCBI Taxonomy" id="370345"/>
    <lineage>
        <taxon>Eukaryota</taxon>
        <taxon>Metazoa</taxon>
        <taxon>Spiralia</taxon>
        <taxon>Lophotrochozoa</taxon>
        <taxon>Mollusca</taxon>
        <taxon>Gastropoda</taxon>
        <taxon>Caenogastropoda</taxon>
        <taxon>Sorbeoconcha</taxon>
        <taxon>Cerithioidea</taxon>
        <taxon>Batillariidae</taxon>
        <taxon>Batillaria</taxon>
    </lineage>
</organism>
<gene>
    <name evidence="1" type="ORF">BaRGS_00028416</name>
</gene>
<dbReference type="EMBL" id="JACVVK020000283">
    <property type="protein sequence ID" value="KAK7480369.1"/>
    <property type="molecule type" value="Genomic_DNA"/>
</dbReference>
<proteinExistence type="predicted"/>
<sequence length="96" mass="11473">MMTCEQYYKEEFESVYDDNVDRDTVFGSWVRVVRPRHSLWILGACRQVRSRLPCKMMTCEQYYKEEFESVYDDNVDRDTVFGSWVCVVRSEAGHHA</sequence>
<evidence type="ECO:0000313" key="2">
    <source>
        <dbReference type="Proteomes" id="UP001519460"/>
    </source>
</evidence>
<evidence type="ECO:0000313" key="1">
    <source>
        <dbReference type="EMBL" id="KAK7480369.1"/>
    </source>
</evidence>
<reference evidence="1 2" key="1">
    <citation type="journal article" date="2023" name="Sci. Data">
        <title>Genome assembly of the Korean intertidal mud-creeper Batillaria attramentaria.</title>
        <authorList>
            <person name="Patra A.K."/>
            <person name="Ho P.T."/>
            <person name="Jun S."/>
            <person name="Lee S.J."/>
            <person name="Kim Y."/>
            <person name="Won Y.J."/>
        </authorList>
    </citation>
    <scope>NUCLEOTIDE SEQUENCE [LARGE SCALE GENOMIC DNA]</scope>
    <source>
        <strain evidence="1">Wonlab-2016</strain>
    </source>
</reference>
<comment type="caution">
    <text evidence="1">The sequence shown here is derived from an EMBL/GenBank/DDBJ whole genome shotgun (WGS) entry which is preliminary data.</text>
</comment>
<dbReference type="Proteomes" id="UP001519460">
    <property type="component" value="Unassembled WGS sequence"/>
</dbReference>